<feature type="transmembrane region" description="Helical" evidence="6">
    <location>
        <begin position="464"/>
        <end position="483"/>
    </location>
</feature>
<evidence type="ECO:0000256" key="1">
    <source>
        <dbReference type="ARBA" id="ARBA00004651"/>
    </source>
</evidence>
<dbReference type="GO" id="GO:0005886">
    <property type="term" value="C:plasma membrane"/>
    <property type="evidence" value="ECO:0007669"/>
    <property type="project" value="UniProtKB-SubCell"/>
</dbReference>
<dbReference type="InterPro" id="IPR011701">
    <property type="entry name" value="MFS"/>
</dbReference>
<dbReference type="InterPro" id="IPR005829">
    <property type="entry name" value="Sugar_transporter_CS"/>
</dbReference>
<dbReference type="RefSeq" id="WP_013426874.1">
    <property type="nucleotide sequence ID" value="NC_014666.1"/>
</dbReference>
<reference evidence="8 9" key="1">
    <citation type="submission" date="2010-10" db="EMBL/GenBank/DDBJ databases">
        <title>Complete sequence of Frankia sp. EuI1c.</title>
        <authorList>
            <consortium name="US DOE Joint Genome Institute"/>
            <person name="Lucas S."/>
            <person name="Copeland A."/>
            <person name="Lapidus A."/>
            <person name="Cheng J.-F."/>
            <person name="Bruce D."/>
            <person name="Goodwin L."/>
            <person name="Pitluck S."/>
            <person name="Chertkov O."/>
            <person name="Detter J.C."/>
            <person name="Han C."/>
            <person name="Tapia R."/>
            <person name="Land M."/>
            <person name="Hauser L."/>
            <person name="Jeffries C."/>
            <person name="Kyrpides N."/>
            <person name="Ivanova N."/>
            <person name="Mikhailova N."/>
            <person name="Beauchemin N."/>
            <person name="Sen A."/>
            <person name="Sur S.A."/>
            <person name="Gtari M."/>
            <person name="Wall L."/>
            <person name="Tisa L."/>
            <person name="Woyke T."/>
        </authorList>
    </citation>
    <scope>NUCLEOTIDE SEQUENCE [LARGE SCALE GENOMIC DNA]</scope>
    <source>
        <strain evidence="9">DSM 45817 / CECT 9037 / EuI1c</strain>
    </source>
</reference>
<dbReference type="OrthoDB" id="7375466at2"/>
<dbReference type="SUPFAM" id="SSF103473">
    <property type="entry name" value="MFS general substrate transporter"/>
    <property type="match status" value="1"/>
</dbReference>
<evidence type="ECO:0000256" key="2">
    <source>
        <dbReference type="ARBA" id="ARBA00022692"/>
    </source>
</evidence>
<feature type="domain" description="Major facilitator superfamily (MFS) profile" evidence="7">
    <location>
        <begin position="42"/>
        <end position="488"/>
    </location>
</feature>
<feature type="region of interest" description="Disordered" evidence="5">
    <location>
        <begin position="1"/>
        <end position="35"/>
    </location>
</feature>
<evidence type="ECO:0000256" key="4">
    <source>
        <dbReference type="ARBA" id="ARBA00023136"/>
    </source>
</evidence>
<dbReference type="CDD" id="cd17321">
    <property type="entry name" value="MFS_MMR_MDR_like"/>
    <property type="match status" value="1"/>
</dbReference>
<feature type="compositionally biased region" description="Low complexity" evidence="5">
    <location>
        <begin position="1"/>
        <end position="16"/>
    </location>
</feature>
<dbReference type="InterPro" id="IPR020846">
    <property type="entry name" value="MFS_dom"/>
</dbReference>
<evidence type="ECO:0000256" key="3">
    <source>
        <dbReference type="ARBA" id="ARBA00022989"/>
    </source>
</evidence>
<feature type="transmembrane region" description="Helical" evidence="6">
    <location>
        <begin position="231"/>
        <end position="251"/>
    </location>
</feature>
<dbReference type="EMBL" id="CP002299">
    <property type="protein sequence ID" value="ADP83756.1"/>
    <property type="molecule type" value="Genomic_DNA"/>
</dbReference>
<organism evidence="8 9">
    <name type="scientific">Pseudofrankia inefficax (strain DSM 45817 / CECT 9037 / DDB 130130 / EuI1c)</name>
    <name type="common">Frankia inefficax</name>
    <dbReference type="NCBI Taxonomy" id="298654"/>
    <lineage>
        <taxon>Bacteria</taxon>
        <taxon>Bacillati</taxon>
        <taxon>Actinomycetota</taxon>
        <taxon>Actinomycetes</taxon>
        <taxon>Frankiales</taxon>
        <taxon>Frankiaceae</taxon>
        <taxon>Pseudofrankia</taxon>
    </lineage>
</organism>
<comment type="subcellular location">
    <subcellularLocation>
        <location evidence="1">Cell membrane</location>
        <topology evidence="1">Multi-pass membrane protein</topology>
    </subcellularLocation>
</comment>
<dbReference type="Proteomes" id="UP000002484">
    <property type="component" value="Chromosome"/>
</dbReference>
<feature type="transmembrane region" description="Helical" evidence="6">
    <location>
        <begin position="331"/>
        <end position="352"/>
    </location>
</feature>
<sequence>MSSPTPSTPPAATSSPRPAPPDSPAPPARQAPPTARPRARTSLLIACGGSFLAFLDATITNLAVPSLSSHFHVGVTSVSWVVTLYGVPFAALLAPAGRLADLFGRRRLFVAGAVLFTLASLLAAVAPTLSVLLVARAVQGVGAALLIPASFAIVLADTAPERRAAAIGLWSASAGLAAVAGPALGGVLVDVVGWRALFCVNLPIGLWLLERAARLPAAPPAAAGQAGERRVPDPVATVLLAAGIGAVVLGLTEAERWGWASPATLGCLLGGALAVAAATGRSARQPAPAIEVDLWRSPVYAAANVISALFGAALYASLLLGVLVLVNVWHYSVLTAGFAMTPAAGWAALVGIGVNRSRRQPPPWALVVGGGSAIALTAGALALWLPAGAHFATVWLPAGFGLGAGIGAASVGVSSAAALAVEPRRFAAAVGLNVAARQVGGSLGVAATALLLDRPAGGLAPFRDVYWLMAALCAAVAVVGLRLRGPRPGSASPGRIPPAPRVAVDETAAAPATPGAAV</sequence>
<dbReference type="AlphaFoldDB" id="E3IVV4"/>
<feature type="compositionally biased region" description="Pro residues" evidence="5">
    <location>
        <begin position="17"/>
        <end position="30"/>
    </location>
</feature>
<evidence type="ECO:0000256" key="6">
    <source>
        <dbReference type="SAM" id="Phobius"/>
    </source>
</evidence>
<keyword evidence="2 6" id="KW-0812">Transmembrane</keyword>
<dbReference type="PANTHER" id="PTHR42718:SF48">
    <property type="entry name" value="CONSERVED TWO-DOMAIN MEMBRANE PROTEIN-RELATED"/>
    <property type="match status" value="1"/>
</dbReference>
<dbReference type="PROSITE" id="PS00216">
    <property type="entry name" value="SUGAR_TRANSPORT_1"/>
    <property type="match status" value="1"/>
</dbReference>
<keyword evidence="4 6" id="KW-0472">Membrane</keyword>
<dbReference type="PROSITE" id="PS50850">
    <property type="entry name" value="MFS"/>
    <property type="match status" value="1"/>
</dbReference>
<dbReference type="STRING" id="298654.FraEuI1c_5772"/>
<feature type="transmembrane region" description="Helical" evidence="6">
    <location>
        <begin position="257"/>
        <end position="278"/>
    </location>
</feature>
<evidence type="ECO:0000313" key="8">
    <source>
        <dbReference type="EMBL" id="ADP83756.1"/>
    </source>
</evidence>
<dbReference type="PRINTS" id="PR01036">
    <property type="entry name" value="TCRTETB"/>
</dbReference>
<protein>
    <submittedName>
        <fullName evidence="8">Major facilitator superfamily MFS_1</fullName>
    </submittedName>
</protein>
<feature type="transmembrane region" description="Helical" evidence="6">
    <location>
        <begin position="133"/>
        <end position="155"/>
    </location>
</feature>
<dbReference type="InterPro" id="IPR036259">
    <property type="entry name" value="MFS_trans_sf"/>
</dbReference>
<keyword evidence="9" id="KW-1185">Reference proteome</keyword>
<dbReference type="InParanoid" id="E3IVV4"/>
<proteinExistence type="predicted"/>
<feature type="transmembrane region" description="Helical" evidence="6">
    <location>
        <begin position="426"/>
        <end position="452"/>
    </location>
</feature>
<dbReference type="KEGG" id="fri:FraEuI1c_5772"/>
<feature type="transmembrane region" description="Helical" evidence="6">
    <location>
        <begin position="108"/>
        <end position="127"/>
    </location>
</feature>
<feature type="transmembrane region" description="Helical" evidence="6">
    <location>
        <begin position="43"/>
        <end position="64"/>
    </location>
</feature>
<feature type="transmembrane region" description="Helical" evidence="6">
    <location>
        <begin position="364"/>
        <end position="386"/>
    </location>
</feature>
<dbReference type="Gene3D" id="1.20.1720.10">
    <property type="entry name" value="Multidrug resistance protein D"/>
    <property type="match status" value="1"/>
</dbReference>
<dbReference type="eggNOG" id="COG0477">
    <property type="taxonomic scope" value="Bacteria"/>
</dbReference>
<feature type="transmembrane region" description="Helical" evidence="6">
    <location>
        <begin position="70"/>
        <end position="96"/>
    </location>
</feature>
<evidence type="ECO:0000259" key="7">
    <source>
        <dbReference type="PROSITE" id="PS50850"/>
    </source>
</evidence>
<dbReference type="GO" id="GO:0022857">
    <property type="term" value="F:transmembrane transporter activity"/>
    <property type="evidence" value="ECO:0007669"/>
    <property type="project" value="InterPro"/>
</dbReference>
<feature type="transmembrane region" description="Helical" evidence="6">
    <location>
        <begin position="191"/>
        <end position="210"/>
    </location>
</feature>
<dbReference type="HOGENOM" id="CLU_000960_28_2_11"/>
<name>E3IVV4_PSEI1</name>
<evidence type="ECO:0000256" key="5">
    <source>
        <dbReference type="SAM" id="MobiDB-lite"/>
    </source>
</evidence>
<dbReference type="Gene3D" id="1.20.1250.20">
    <property type="entry name" value="MFS general substrate transporter like domains"/>
    <property type="match status" value="1"/>
</dbReference>
<dbReference type="Pfam" id="PF07690">
    <property type="entry name" value="MFS_1"/>
    <property type="match status" value="1"/>
</dbReference>
<dbReference type="PANTHER" id="PTHR42718">
    <property type="entry name" value="MAJOR FACILITATOR SUPERFAMILY MULTIDRUG TRANSPORTER MFSC"/>
    <property type="match status" value="1"/>
</dbReference>
<feature type="transmembrane region" description="Helical" evidence="6">
    <location>
        <begin position="398"/>
        <end position="419"/>
    </location>
</feature>
<feature type="transmembrane region" description="Helical" evidence="6">
    <location>
        <begin position="167"/>
        <end position="185"/>
    </location>
</feature>
<feature type="transmembrane region" description="Helical" evidence="6">
    <location>
        <begin position="299"/>
        <end position="325"/>
    </location>
</feature>
<evidence type="ECO:0000313" key="9">
    <source>
        <dbReference type="Proteomes" id="UP000002484"/>
    </source>
</evidence>
<accession>E3IVV4</accession>
<gene>
    <name evidence="8" type="ordered locus">FraEuI1c_5772</name>
</gene>
<keyword evidence="3 6" id="KW-1133">Transmembrane helix</keyword>